<keyword evidence="3" id="KW-1185">Reference proteome</keyword>
<feature type="region of interest" description="Disordered" evidence="1">
    <location>
        <begin position="1"/>
        <end position="40"/>
    </location>
</feature>
<organism evidence="2 3">
    <name type="scientific">Streptomyces eurythermus</name>
    <dbReference type="NCBI Taxonomy" id="42237"/>
    <lineage>
        <taxon>Bacteria</taxon>
        <taxon>Bacillati</taxon>
        <taxon>Actinomycetota</taxon>
        <taxon>Actinomycetes</taxon>
        <taxon>Kitasatosporales</taxon>
        <taxon>Streptomycetaceae</taxon>
        <taxon>Streptomyces</taxon>
    </lineage>
</organism>
<proteinExistence type="predicted"/>
<reference evidence="2 3" key="1">
    <citation type="submission" date="2024-10" db="EMBL/GenBank/DDBJ databases">
        <title>The Natural Products Discovery Center: Release of the First 8490 Sequenced Strains for Exploring Actinobacteria Biosynthetic Diversity.</title>
        <authorList>
            <person name="Kalkreuter E."/>
            <person name="Kautsar S.A."/>
            <person name="Yang D."/>
            <person name="Bader C.D."/>
            <person name="Teijaro C.N."/>
            <person name="Fluegel L."/>
            <person name="Davis C.M."/>
            <person name="Simpson J.R."/>
            <person name="Lauterbach L."/>
            <person name="Steele A.D."/>
            <person name="Gui C."/>
            <person name="Meng S."/>
            <person name="Li G."/>
            <person name="Viehrig K."/>
            <person name="Ye F."/>
            <person name="Su P."/>
            <person name="Kiefer A.F."/>
            <person name="Nichols A."/>
            <person name="Cepeda A.J."/>
            <person name="Yan W."/>
            <person name="Fan B."/>
            <person name="Jiang Y."/>
            <person name="Adhikari A."/>
            <person name="Zheng C.-J."/>
            <person name="Schuster L."/>
            <person name="Cowan T.M."/>
            <person name="Smanski M.J."/>
            <person name="Chevrette M.G."/>
            <person name="De Carvalho L.P.S."/>
            <person name="Shen B."/>
        </authorList>
    </citation>
    <scope>NUCLEOTIDE SEQUENCE [LARGE SCALE GENOMIC DNA]</scope>
    <source>
        <strain evidence="2 3">NPDC013366</strain>
    </source>
</reference>
<dbReference type="Proteomes" id="UP001603418">
    <property type="component" value="Unassembled WGS sequence"/>
</dbReference>
<evidence type="ECO:0000313" key="3">
    <source>
        <dbReference type="Proteomes" id="UP001603418"/>
    </source>
</evidence>
<name>A0ABW6Z3N6_9ACTN</name>
<protein>
    <submittedName>
        <fullName evidence="2">Uncharacterized protein</fullName>
    </submittedName>
</protein>
<evidence type="ECO:0000256" key="1">
    <source>
        <dbReference type="SAM" id="MobiDB-lite"/>
    </source>
</evidence>
<accession>A0ABW6Z3N6</accession>
<sequence>MTTALLSGTDPNPSQAGPLQQPHTARTRLDAPRLHPPRLEADRGMLTITEEADRLPLFTPGTVLVSPRHAGPVRRRLPGRPITAGPAGIAMTLVALDRATAALHPAAAARKATCWGCTAGALALHGRSAKPARRTGWALPIAGSKGPPGGWPYAMHRQWMTSPS</sequence>
<evidence type="ECO:0000313" key="2">
    <source>
        <dbReference type="EMBL" id="MFF9885755.1"/>
    </source>
</evidence>
<feature type="compositionally biased region" description="Basic and acidic residues" evidence="1">
    <location>
        <begin position="27"/>
        <end position="40"/>
    </location>
</feature>
<dbReference type="EMBL" id="JBICBM010000015">
    <property type="protein sequence ID" value="MFF9885755.1"/>
    <property type="molecule type" value="Genomic_DNA"/>
</dbReference>
<gene>
    <name evidence="2" type="ORF">ACF1HC_29795</name>
</gene>
<dbReference type="RefSeq" id="WP_157855595.1">
    <property type="nucleotide sequence ID" value="NZ_JBFACJ010000024.1"/>
</dbReference>
<comment type="caution">
    <text evidence="2">The sequence shown here is derived from an EMBL/GenBank/DDBJ whole genome shotgun (WGS) entry which is preliminary data.</text>
</comment>
<feature type="compositionally biased region" description="Polar residues" evidence="1">
    <location>
        <begin position="1"/>
        <end position="24"/>
    </location>
</feature>